<name>A0A4C1X141_EUMVA</name>
<dbReference type="EMBL" id="BGZK01000684">
    <property type="protein sequence ID" value="GBP56079.1"/>
    <property type="molecule type" value="Genomic_DNA"/>
</dbReference>
<proteinExistence type="predicted"/>
<gene>
    <name evidence="1" type="ORF">EVAR_43842_1</name>
</gene>
<reference evidence="1 2" key="1">
    <citation type="journal article" date="2019" name="Commun. Biol.">
        <title>The bagworm genome reveals a unique fibroin gene that provides high tensile strength.</title>
        <authorList>
            <person name="Kono N."/>
            <person name="Nakamura H."/>
            <person name="Ohtoshi R."/>
            <person name="Tomita M."/>
            <person name="Numata K."/>
            <person name="Arakawa K."/>
        </authorList>
    </citation>
    <scope>NUCLEOTIDE SEQUENCE [LARGE SCALE GENOMIC DNA]</scope>
</reference>
<dbReference type="AlphaFoldDB" id="A0A4C1X141"/>
<protein>
    <submittedName>
        <fullName evidence="1">Uncharacterized protein</fullName>
    </submittedName>
</protein>
<dbReference type="Proteomes" id="UP000299102">
    <property type="component" value="Unassembled WGS sequence"/>
</dbReference>
<sequence length="109" mass="11907">MVHIDNGTTGGITIGIGSTANFPARAHSHPRPNSNEYQRNRVVIGIIGCRLYYHVAAISASAGRSGRGDRFSETLTLNRRAARRQPTNGSRVRAIDEGIDVSEYREKDA</sequence>
<evidence type="ECO:0000313" key="2">
    <source>
        <dbReference type="Proteomes" id="UP000299102"/>
    </source>
</evidence>
<evidence type="ECO:0000313" key="1">
    <source>
        <dbReference type="EMBL" id="GBP56079.1"/>
    </source>
</evidence>
<organism evidence="1 2">
    <name type="scientific">Eumeta variegata</name>
    <name type="common">Bagworm moth</name>
    <name type="synonym">Eumeta japonica</name>
    <dbReference type="NCBI Taxonomy" id="151549"/>
    <lineage>
        <taxon>Eukaryota</taxon>
        <taxon>Metazoa</taxon>
        <taxon>Ecdysozoa</taxon>
        <taxon>Arthropoda</taxon>
        <taxon>Hexapoda</taxon>
        <taxon>Insecta</taxon>
        <taxon>Pterygota</taxon>
        <taxon>Neoptera</taxon>
        <taxon>Endopterygota</taxon>
        <taxon>Lepidoptera</taxon>
        <taxon>Glossata</taxon>
        <taxon>Ditrysia</taxon>
        <taxon>Tineoidea</taxon>
        <taxon>Psychidae</taxon>
        <taxon>Oiketicinae</taxon>
        <taxon>Eumeta</taxon>
    </lineage>
</organism>
<keyword evidence="2" id="KW-1185">Reference proteome</keyword>
<accession>A0A4C1X141</accession>
<comment type="caution">
    <text evidence="1">The sequence shown here is derived from an EMBL/GenBank/DDBJ whole genome shotgun (WGS) entry which is preliminary data.</text>
</comment>